<gene>
    <name evidence="4" type="ORF">GP486_008089</name>
</gene>
<evidence type="ECO:0000313" key="4">
    <source>
        <dbReference type="EMBL" id="KAH0548194.1"/>
    </source>
</evidence>
<dbReference type="EMBL" id="JAGHQM010002750">
    <property type="protein sequence ID" value="KAH0548194.1"/>
    <property type="molecule type" value="Genomic_DNA"/>
</dbReference>
<feature type="region of interest" description="Disordered" evidence="1">
    <location>
        <begin position="456"/>
        <end position="476"/>
    </location>
</feature>
<evidence type="ECO:0000259" key="2">
    <source>
        <dbReference type="Pfam" id="PF17111"/>
    </source>
</evidence>
<comment type="caution">
    <text evidence="4">The sequence shown here is derived from an EMBL/GenBank/DDBJ whole genome shotgun (WGS) entry which is preliminary data.</text>
</comment>
<dbReference type="Pfam" id="PF22893">
    <property type="entry name" value="ULD_2"/>
    <property type="match status" value="1"/>
</dbReference>
<feature type="region of interest" description="Disordered" evidence="1">
    <location>
        <begin position="361"/>
        <end position="399"/>
    </location>
</feature>
<name>A0A9P8IEL8_9PEZI</name>
<dbReference type="Proteomes" id="UP000750711">
    <property type="component" value="Unassembled WGS sequence"/>
</dbReference>
<dbReference type="PANTHER" id="PTHR38886">
    <property type="entry name" value="SESA DOMAIN-CONTAINING PROTEIN"/>
    <property type="match status" value="1"/>
</dbReference>
<dbReference type="AlphaFoldDB" id="A0A9P8IEL8"/>
<accession>A0A9P8IEL8</accession>
<evidence type="ECO:0008006" key="6">
    <source>
        <dbReference type="Google" id="ProtNLM"/>
    </source>
</evidence>
<evidence type="ECO:0000259" key="3">
    <source>
        <dbReference type="Pfam" id="PF22893"/>
    </source>
</evidence>
<reference evidence="4" key="1">
    <citation type="submission" date="2021-03" db="EMBL/GenBank/DDBJ databases">
        <title>Comparative genomics and phylogenomic investigation of the class Geoglossomycetes provide insights into ecological specialization and systematics.</title>
        <authorList>
            <person name="Melie T."/>
            <person name="Pirro S."/>
            <person name="Miller A.N."/>
            <person name="Quandt A."/>
        </authorList>
    </citation>
    <scope>NUCLEOTIDE SEQUENCE</scope>
    <source>
        <strain evidence="4">CAQ_001_2017</strain>
    </source>
</reference>
<dbReference type="Pfam" id="PF17111">
    <property type="entry name" value="PigL_N"/>
    <property type="match status" value="1"/>
</dbReference>
<proteinExistence type="predicted"/>
<sequence length="476" mass="53653">MSVSFGFSVGDFLAALRLVGTVIDALRESSYASSSFRSLINELYALESALLRVKRLDPGTGHNVEKVALWQAASQCQRTVDEFYKKIQKYQPHLQQGGTDSRIKDAWAKIKWAICKKDDLETFQAEIRGHTSSIEILLLTMQMDVTTTHARKQDSQHKSLASRIQNFSCQSMSMLSAITDSVAQSVQQGKALLESSAQVVQTNLRVFQIVHDIQLFILRIPGQVQRQQPVYLIDPFNKESPFHLEFIRSAEALLAVLKANLKESGCGPAMIDRGEFAIEELGTQSSIDLKEPWDNCFYPGQRVAMSMIFKQQPVTLESSCPRCGKDHQKSTGKEVTCIACGTIFRRIEEVIEVIQDESQIIHSSDELDPEDEREGLVNGPARPPKKRKRGEDDALTNPRKFRRIQLISTSVKFRLTHRKHVKVLEPKNNDQFIKGTGFHTHGDPQLHIESQDELDHTLPETTGGGDNHQKQRGSCW</sequence>
<dbReference type="PANTHER" id="PTHR38886:SF1">
    <property type="entry name" value="NACHT-NTPASE AND P-LOOP NTPASES N-TERMINAL DOMAIN-CONTAINING PROTEIN"/>
    <property type="match status" value="1"/>
</dbReference>
<evidence type="ECO:0000256" key="1">
    <source>
        <dbReference type="SAM" id="MobiDB-lite"/>
    </source>
</evidence>
<feature type="domain" description="Azaphilone pigments biosynthesis cluster protein L N-terminal" evidence="2">
    <location>
        <begin position="29"/>
        <end position="196"/>
    </location>
</feature>
<feature type="non-terminal residue" evidence="4">
    <location>
        <position position="1"/>
    </location>
</feature>
<dbReference type="InterPro" id="IPR031348">
    <property type="entry name" value="PigL_N"/>
</dbReference>
<feature type="domain" description="Ubiquitin-like" evidence="3">
    <location>
        <begin position="226"/>
        <end position="310"/>
    </location>
</feature>
<protein>
    <recommendedName>
        <fullName evidence="6">Fungal N-terminal domain-containing protein</fullName>
    </recommendedName>
</protein>
<dbReference type="InterPro" id="IPR054464">
    <property type="entry name" value="ULD_fung"/>
</dbReference>
<keyword evidence="5" id="KW-1185">Reference proteome</keyword>
<organism evidence="4 5">
    <name type="scientific">Trichoglossum hirsutum</name>
    <dbReference type="NCBI Taxonomy" id="265104"/>
    <lineage>
        <taxon>Eukaryota</taxon>
        <taxon>Fungi</taxon>
        <taxon>Dikarya</taxon>
        <taxon>Ascomycota</taxon>
        <taxon>Pezizomycotina</taxon>
        <taxon>Geoglossomycetes</taxon>
        <taxon>Geoglossales</taxon>
        <taxon>Geoglossaceae</taxon>
        <taxon>Trichoglossum</taxon>
    </lineage>
</organism>
<evidence type="ECO:0000313" key="5">
    <source>
        <dbReference type="Proteomes" id="UP000750711"/>
    </source>
</evidence>